<keyword evidence="4" id="KW-1185">Reference proteome</keyword>
<evidence type="ECO:0000313" key="3">
    <source>
        <dbReference type="EMBL" id="OLP94197.1"/>
    </source>
</evidence>
<keyword evidence="2" id="KW-0472">Membrane</keyword>
<evidence type="ECO:0000313" key="4">
    <source>
        <dbReference type="Proteomes" id="UP000186817"/>
    </source>
</evidence>
<evidence type="ECO:0000256" key="2">
    <source>
        <dbReference type="SAM" id="Phobius"/>
    </source>
</evidence>
<dbReference type="AlphaFoldDB" id="A0A1Q9DG92"/>
<organism evidence="3 4">
    <name type="scientific">Symbiodinium microadriaticum</name>
    <name type="common">Dinoflagellate</name>
    <name type="synonym">Zooxanthella microadriatica</name>
    <dbReference type="NCBI Taxonomy" id="2951"/>
    <lineage>
        <taxon>Eukaryota</taxon>
        <taxon>Sar</taxon>
        <taxon>Alveolata</taxon>
        <taxon>Dinophyceae</taxon>
        <taxon>Suessiales</taxon>
        <taxon>Symbiodiniaceae</taxon>
        <taxon>Symbiodinium</taxon>
    </lineage>
</organism>
<name>A0A1Q9DG92_SYMMI</name>
<sequence length="428" mass="46249">MVSITTFNKAGSMREVVERHLEHWDRTFTCPSPSIREIVDPCDSSEPDRDETLSQDDVEWDEQMLASVADTGSGQASGNVKLSYLAATRRAVRFFRGQPSAPMIGSGMRKEARTSRRSVLILAALGGLGLAAHQAFIAQPPTRRVAATAAVASLLGSAPVFAQEFGDGMAKAGPQVVLWKTRTGDMPGFSLAVQAPAPGSVHELIKAQSCQPGYRAVFSGPPPRGASRLAGMEATASTAVGDAWLIRGLPLKLNEDEVVKLLLALGFPVPIFWYLPVSRKPSQHNRGYGFLRFSSRQLEDAMHVAVRASRRLQAERSTAVSTDMVNNVELWISNANSRCRNHRPLPATSGSAFLAAEQDGGNTPDHDRERTETIPSFFVVPAEGDVPPTRLCPAVQTARPEASSGLQQSDYADYAQLPQTSKAILFEL</sequence>
<dbReference type="SUPFAM" id="SSF54928">
    <property type="entry name" value="RNA-binding domain, RBD"/>
    <property type="match status" value="1"/>
</dbReference>
<feature type="transmembrane region" description="Helical" evidence="2">
    <location>
        <begin position="118"/>
        <end position="138"/>
    </location>
</feature>
<protein>
    <submittedName>
        <fullName evidence="3">Uncharacterized protein</fullName>
    </submittedName>
</protein>
<dbReference type="EMBL" id="LSRX01000553">
    <property type="protein sequence ID" value="OLP94197.1"/>
    <property type="molecule type" value="Genomic_DNA"/>
</dbReference>
<feature type="region of interest" description="Disordered" evidence="1">
    <location>
        <begin position="35"/>
        <end position="56"/>
    </location>
</feature>
<dbReference type="GO" id="GO:0003676">
    <property type="term" value="F:nucleic acid binding"/>
    <property type="evidence" value="ECO:0007669"/>
    <property type="project" value="InterPro"/>
</dbReference>
<keyword evidence="2" id="KW-1133">Transmembrane helix</keyword>
<keyword evidence="2" id="KW-0812">Transmembrane</keyword>
<dbReference type="Proteomes" id="UP000186817">
    <property type="component" value="Unassembled WGS sequence"/>
</dbReference>
<evidence type="ECO:0000256" key="1">
    <source>
        <dbReference type="SAM" id="MobiDB-lite"/>
    </source>
</evidence>
<dbReference type="OrthoDB" id="408377at2759"/>
<reference evidence="3 4" key="1">
    <citation type="submission" date="2016-02" db="EMBL/GenBank/DDBJ databases">
        <title>Genome analysis of coral dinoflagellate symbionts highlights evolutionary adaptations to a symbiotic lifestyle.</title>
        <authorList>
            <person name="Aranda M."/>
            <person name="Li Y."/>
            <person name="Liew Y.J."/>
            <person name="Baumgarten S."/>
            <person name="Simakov O."/>
            <person name="Wilson M."/>
            <person name="Piel J."/>
            <person name="Ashoor H."/>
            <person name="Bougouffa S."/>
            <person name="Bajic V.B."/>
            <person name="Ryu T."/>
            <person name="Ravasi T."/>
            <person name="Bayer T."/>
            <person name="Micklem G."/>
            <person name="Kim H."/>
            <person name="Bhak J."/>
            <person name="Lajeunesse T.C."/>
            <person name="Voolstra C.R."/>
        </authorList>
    </citation>
    <scope>NUCLEOTIDE SEQUENCE [LARGE SCALE GENOMIC DNA]</scope>
    <source>
        <strain evidence="3 4">CCMP2467</strain>
    </source>
</reference>
<proteinExistence type="predicted"/>
<comment type="caution">
    <text evidence="3">The sequence shown here is derived from an EMBL/GenBank/DDBJ whole genome shotgun (WGS) entry which is preliminary data.</text>
</comment>
<dbReference type="InterPro" id="IPR035979">
    <property type="entry name" value="RBD_domain_sf"/>
</dbReference>
<gene>
    <name evidence="3" type="ORF">AK812_SmicGene23809</name>
</gene>
<accession>A0A1Q9DG92</accession>